<feature type="domain" description="HTH luxR-type" evidence="4">
    <location>
        <begin position="9"/>
        <end position="74"/>
    </location>
</feature>
<proteinExistence type="predicted"/>
<comment type="caution">
    <text evidence="5">The sequence shown here is derived from an EMBL/GenBank/DDBJ whole genome shotgun (WGS) entry which is preliminary data.</text>
</comment>
<keyword evidence="6" id="KW-1185">Reference proteome</keyword>
<dbReference type="PANTHER" id="PTHR44688:SF16">
    <property type="entry name" value="DNA-BINDING TRANSCRIPTIONAL ACTIVATOR DEVR_DOSR"/>
    <property type="match status" value="1"/>
</dbReference>
<dbReference type="Pfam" id="PF00196">
    <property type="entry name" value="GerE"/>
    <property type="match status" value="1"/>
</dbReference>
<dbReference type="GO" id="GO:0003677">
    <property type="term" value="F:DNA binding"/>
    <property type="evidence" value="ECO:0007669"/>
    <property type="project" value="UniProtKB-KW"/>
</dbReference>
<dbReference type="PROSITE" id="PS00622">
    <property type="entry name" value="HTH_LUXR_1"/>
    <property type="match status" value="1"/>
</dbReference>
<dbReference type="EMBL" id="MWQN01000001">
    <property type="protein sequence ID" value="OPC83045.1"/>
    <property type="molecule type" value="Genomic_DNA"/>
</dbReference>
<dbReference type="Gene3D" id="1.10.10.10">
    <property type="entry name" value="Winged helix-like DNA-binding domain superfamily/Winged helix DNA-binding domain"/>
    <property type="match status" value="1"/>
</dbReference>
<dbReference type="PROSITE" id="PS50043">
    <property type="entry name" value="HTH_LUXR_2"/>
    <property type="match status" value="1"/>
</dbReference>
<evidence type="ECO:0000256" key="1">
    <source>
        <dbReference type="ARBA" id="ARBA00023015"/>
    </source>
</evidence>
<dbReference type="CDD" id="cd06170">
    <property type="entry name" value="LuxR_C_like"/>
    <property type="match status" value="1"/>
</dbReference>
<evidence type="ECO:0000313" key="5">
    <source>
        <dbReference type="EMBL" id="OPC83045.1"/>
    </source>
</evidence>
<dbReference type="OrthoDB" id="9808843at2"/>
<evidence type="ECO:0000313" key="6">
    <source>
        <dbReference type="Proteomes" id="UP000190037"/>
    </source>
</evidence>
<evidence type="ECO:0000256" key="3">
    <source>
        <dbReference type="ARBA" id="ARBA00023163"/>
    </source>
</evidence>
<dbReference type="InterPro" id="IPR000792">
    <property type="entry name" value="Tscrpt_reg_LuxR_C"/>
</dbReference>
<evidence type="ECO:0000256" key="2">
    <source>
        <dbReference type="ARBA" id="ARBA00023125"/>
    </source>
</evidence>
<dbReference type="RefSeq" id="WP_078977344.1">
    <property type="nucleotide sequence ID" value="NZ_MWQN01000001.1"/>
</dbReference>
<protein>
    <recommendedName>
        <fullName evidence="4">HTH luxR-type domain-containing protein</fullName>
    </recommendedName>
</protein>
<organism evidence="5 6">
    <name type="scientific">Embleya scabrispora</name>
    <dbReference type="NCBI Taxonomy" id="159449"/>
    <lineage>
        <taxon>Bacteria</taxon>
        <taxon>Bacillati</taxon>
        <taxon>Actinomycetota</taxon>
        <taxon>Actinomycetes</taxon>
        <taxon>Kitasatosporales</taxon>
        <taxon>Streptomycetaceae</taxon>
        <taxon>Embleya</taxon>
    </lineage>
</organism>
<keyword evidence="3" id="KW-0804">Transcription</keyword>
<dbReference type="InterPro" id="IPR036388">
    <property type="entry name" value="WH-like_DNA-bd_sf"/>
</dbReference>
<keyword evidence="1" id="KW-0805">Transcription regulation</keyword>
<dbReference type="AlphaFoldDB" id="A0A1T3P259"/>
<evidence type="ECO:0000259" key="4">
    <source>
        <dbReference type="PROSITE" id="PS50043"/>
    </source>
</evidence>
<dbReference type="Proteomes" id="UP000190037">
    <property type="component" value="Unassembled WGS sequence"/>
</dbReference>
<dbReference type="PANTHER" id="PTHR44688">
    <property type="entry name" value="DNA-BINDING TRANSCRIPTIONAL ACTIVATOR DEVR_DOSR"/>
    <property type="match status" value="1"/>
</dbReference>
<keyword evidence="2" id="KW-0238">DNA-binding</keyword>
<dbReference type="STRING" id="159449.B4N89_20755"/>
<dbReference type="PRINTS" id="PR00038">
    <property type="entry name" value="HTHLUXR"/>
</dbReference>
<sequence>MPTRTQRGDPRPDTPPTAREREVLALAALGHSNAEIGRALYLAPASVKCHIRRTSIRLRANDRTHAVAIALSRGYIEPLEH</sequence>
<accession>A0A1T3P259</accession>
<reference evidence="5 6" key="1">
    <citation type="submission" date="2017-03" db="EMBL/GenBank/DDBJ databases">
        <title>Draft genome sequence of Streptomyces scabrisporus NF3, endophyte isolated from Amphipterygium adstringens.</title>
        <authorList>
            <person name="Vazquez M."/>
            <person name="Ceapa C.D."/>
            <person name="Rodriguez Luna D."/>
            <person name="Sanchez Esquivel S."/>
        </authorList>
    </citation>
    <scope>NUCLEOTIDE SEQUENCE [LARGE SCALE GENOMIC DNA]</scope>
    <source>
        <strain evidence="5 6">NF3</strain>
    </source>
</reference>
<name>A0A1T3P259_9ACTN</name>
<dbReference type="GO" id="GO:0006355">
    <property type="term" value="P:regulation of DNA-templated transcription"/>
    <property type="evidence" value="ECO:0007669"/>
    <property type="project" value="InterPro"/>
</dbReference>
<dbReference type="InterPro" id="IPR016032">
    <property type="entry name" value="Sig_transdc_resp-reg_C-effctor"/>
</dbReference>
<dbReference type="SUPFAM" id="SSF46894">
    <property type="entry name" value="C-terminal effector domain of the bipartite response regulators"/>
    <property type="match status" value="1"/>
</dbReference>
<gene>
    <name evidence="5" type="ORF">B4N89_20755</name>
</gene>
<dbReference type="SMART" id="SM00421">
    <property type="entry name" value="HTH_LUXR"/>
    <property type="match status" value="1"/>
</dbReference>